<proteinExistence type="predicted"/>
<dbReference type="Gene3D" id="2.60.120.620">
    <property type="entry name" value="q2cbj1_9rhob like domain"/>
    <property type="match status" value="1"/>
</dbReference>
<dbReference type="Proteomes" id="UP001597090">
    <property type="component" value="Unassembled WGS sequence"/>
</dbReference>
<dbReference type="RefSeq" id="WP_386812731.1">
    <property type="nucleotide sequence ID" value="NZ_JBHTIH010000004.1"/>
</dbReference>
<keyword evidence="3" id="KW-1185">Reference proteome</keyword>
<dbReference type="EMBL" id="JBHTIH010000004">
    <property type="protein sequence ID" value="MFD0739702.1"/>
    <property type="molecule type" value="Genomic_DNA"/>
</dbReference>
<protein>
    <submittedName>
        <fullName evidence="2">2OG-Fe(II) oxygenase</fullName>
        <ecNumber evidence="2">1.14.11.-</ecNumber>
    </submittedName>
</protein>
<comment type="caution">
    <text evidence="2">The sequence shown here is derived from an EMBL/GenBank/DDBJ whole genome shotgun (WGS) entry which is preliminary data.</text>
</comment>
<evidence type="ECO:0000313" key="2">
    <source>
        <dbReference type="EMBL" id="MFD0739702.1"/>
    </source>
</evidence>
<feature type="domain" description="Prolyl 4-hydroxylase alpha subunit Fe(2+) 2OG dioxygenase" evidence="1">
    <location>
        <begin position="145"/>
        <end position="236"/>
    </location>
</feature>
<evidence type="ECO:0000259" key="1">
    <source>
        <dbReference type="Pfam" id="PF13640"/>
    </source>
</evidence>
<organism evidence="2 3">
    <name type="scientific">Lysobacter koreensis</name>
    <dbReference type="NCBI Taxonomy" id="266122"/>
    <lineage>
        <taxon>Bacteria</taxon>
        <taxon>Pseudomonadati</taxon>
        <taxon>Pseudomonadota</taxon>
        <taxon>Gammaproteobacteria</taxon>
        <taxon>Lysobacterales</taxon>
        <taxon>Lysobacteraceae</taxon>
        <taxon>Lysobacter</taxon>
    </lineage>
</organism>
<keyword evidence="2" id="KW-0560">Oxidoreductase</keyword>
<reference evidence="3" key="1">
    <citation type="journal article" date="2019" name="Int. J. Syst. Evol. Microbiol.">
        <title>The Global Catalogue of Microorganisms (GCM) 10K type strain sequencing project: providing services to taxonomists for standard genome sequencing and annotation.</title>
        <authorList>
            <consortium name="The Broad Institute Genomics Platform"/>
            <consortium name="The Broad Institute Genome Sequencing Center for Infectious Disease"/>
            <person name="Wu L."/>
            <person name="Ma J."/>
        </authorList>
    </citation>
    <scope>NUCLEOTIDE SEQUENCE [LARGE SCALE GENOMIC DNA]</scope>
    <source>
        <strain evidence="3">CCUG 55491</strain>
    </source>
</reference>
<dbReference type="GO" id="GO:0016491">
    <property type="term" value="F:oxidoreductase activity"/>
    <property type="evidence" value="ECO:0007669"/>
    <property type="project" value="UniProtKB-KW"/>
</dbReference>
<dbReference type="EC" id="1.14.11.-" evidence="2"/>
<name>A0ABW2YNF8_9GAMM</name>
<dbReference type="Pfam" id="PF13640">
    <property type="entry name" value="2OG-FeII_Oxy_3"/>
    <property type="match status" value="1"/>
</dbReference>
<gene>
    <name evidence="2" type="ORF">ACFQZQ_10465</name>
</gene>
<evidence type="ECO:0000313" key="3">
    <source>
        <dbReference type="Proteomes" id="UP001597090"/>
    </source>
</evidence>
<sequence length="247" mass="26969">MSTPSPITTATATAATAAADFIEVYPEALDAAHCAALVARFAASGDVLPGKVGGGVKPELKDSLDLTISGHPQWRDAEAALNTAVFKGLLAYLRRYPHTLIAPLMLEVPSADGTRHRLTPERMLAMDDAELAPLAQTVFRPGAINLQRYSAGRGGYPYWHCELYPRDPGTETLHRHLLWTVYLNEDFAQGETEFLYQQRKIAPRTGALLIAPAAFTHTHRGNRPHGGDKVIATSWVLFQRAEQLFGA</sequence>
<accession>A0ABW2YNF8</accession>
<dbReference type="InterPro" id="IPR044862">
    <property type="entry name" value="Pro_4_hyd_alph_FE2OG_OXY"/>
</dbReference>